<dbReference type="Pfam" id="PF23263">
    <property type="entry name" value="C8-3_MUC4"/>
    <property type="match status" value="1"/>
</dbReference>
<dbReference type="InterPro" id="IPR056619">
    <property type="entry name" value="C8-3_MUC4"/>
</dbReference>
<dbReference type="GO" id="GO:0016020">
    <property type="term" value="C:membrane"/>
    <property type="evidence" value="ECO:0007669"/>
    <property type="project" value="UniProtKB-SubCell"/>
</dbReference>
<keyword evidence="4 8" id="KW-0472">Membrane</keyword>
<keyword evidence="13" id="KW-1185">Reference proteome</keyword>
<dbReference type="Pfam" id="PF06119">
    <property type="entry name" value="NIDO"/>
    <property type="match status" value="1"/>
</dbReference>
<evidence type="ECO:0000259" key="11">
    <source>
        <dbReference type="PROSITE" id="PS51220"/>
    </source>
</evidence>
<evidence type="ECO:0000256" key="8">
    <source>
        <dbReference type="SAM" id="Phobius"/>
    </source>
</evidence>
<keyword evidence="6" id="KW-0768">Sushi</keyword>
<dbReference type="PROSITE" id="PS51220">
    <property type="entry name" value="NIDO"/>
    <property type="match status" value="1"/>
</dbReference>
<feature type="domain" description="AMOP" evidence="9">
    <location>
        <begin position="422"/>
        <end position="554"/>
    </location>
</feature>
<feature type="region of interest" description="Disordered" evidence="7">
    <location>
        <begin position="896"/>
        <end position="922"/>
    </location>
</feature>
<evidence type="ECO:0000256" key="2">
    <source>
        <dbReference type="ARBA" id="ARBA00022692"/>
    </source>
</evidence>
<evidence type="ECO:0000313" key="13">
    <source>
        <dbReference type="Proteomes" id="UP000887540"/>
    </source>
</evidence>
<dbReference type="PROSITE" id="PS51233">
    <property type="entry name" value="VWFD"/>
    <property type="match status" value="1"/>
</dbReference>
<dbReference type="Pfam" id="PF00094">
    <property type="entry name" value="VWD"/>
    <property type="match status" value="1"/>
</dbReference>
<dbReference type="InterPro" id="IPR001846">
    <property type="entry name" value="VWF_type-D"/>
</dbReference>
<evidence type="ECO:0000256" key="3">
    <source>
        <dbReference type="ARBA" id="ARBA00022989"/>
    </source>
</evidence>
<accession>A0A914D952</accession>
<evidence type="ECO:0000313" key="14">
    <source>
        <dbReference type="WBParaSite" id="ACRNAN_scaffold2112.g16101.t1"/>
    </source>
</evidence>
<dbReference type="PROSITE" id="PS50856">
    <property type="entry name" value="AMOP"/>
    <property type="match status" value="1"/>
</dbReference>
<dbReference type="InterPro" id="IPR051495">
    <property type="entry name" value="Epithelial_Barrier/Signaling"/>
</dbReference>
<dbReference type="CDD" id="cd00033">
    <property type="entry name" value="CCP"/>
    <property type="match status" value="1"/>
</dbReference>
<evidence type="ECO:0000259" key="9">
    <source>
        <dbReference type="PROSITE" id="PS50856"/>
    </source>
</evidence>
<dbReference type="InterPro" id="IPR035976">
    <property type="entry name" value="Sushi/SCR/CCP_sf"/>
</dbReference>
<dbReference type="SUPFAM" id="SSF57535">
    <property type="entry name" value="Complement control module/SCR domain"/>
    <property type="match status" value="1"/>
</dbReference>
<comment type="subcellular location">
    <subcellularLocation>
        <location evidence="1">Membrane</location>
    </subcellularLocation>
</comment>
<feature type="domain" description="NIDO" evidence="11">
    <location>
        <begin position="4"/>
        <end position="132"/>
    </location>
</feature>
<keyword evidence="5 6" id="KW-1015">Disulfide bond</keyword>
<feature type="transmembrane region" description="Helical" evidence="8">
    <location>
        <begin position="927"/>
        <end position="946"/>
    </location>
</feature>
<evidence type="ECO:0000256" key="7">
    <source>
        <dbReference type="SAM" id="MobiDB-lite"/>
    </source>
</evidence>
<evidence type="ECO:0000256" key="6">
    <source>
        <dbReference type="PROSITE-ProRule" id="PRU00302"/>
    </source>
</evidence>
<dbReference type="SMART" id="SM00216">
    <property type="entry name" value="VWD"/>
    <property type="match status" value="1"/>
</dbReference>
<dbReference type="InterPro" id="IPR003886">
    <property type="entry name" value="NIDO_dom"/>
</dbReference>
<dbReference type="Proteomes" id="UP000887540">
    <property type="component" value="Unplaced"/>
</dbReference>
<evidence type="ECO:0000259" key="12">
    <source>
        <dbReference type="PROSITE" id="PS51233"/>
    </source>
</evidence>
<dbReference type="WBParaSite" id="ACRNAN_scaffold2112.g16101.t1">
    <property type="protein sequence ID" value="ACRNAN_scaffold2112.g16101.t1"/>
    <property type="gene ID" value="ACRNAN_scaffold2112.g16101"/>
</dbReference>
<sequence length="948" mass="104135">MIAPFWADIDISRSGDIFYRQTTNESVLRHGETEIARAFPNENIQFAWAFIATWANVTYFDDLGDTDEAKRKRNTFQLALFTDGFQSFALFYYNEISWTSGDVSGGTNGLGVLNISQASNIGSPGKWIFQTNVYETTPTTSPGCSKNYTGEFCVTPNTITVFGAGDLDITGVKLSSTESALCRYYDPSANTSQINANIITLTHITCARPGMFFTSGRIKMEVEIWSDQMNSTNRTYTGYLYVKHSNDGDNTLGVKVNATTREIFFSWNPKAIPAWIGAQSANFVAKMVFVHYCAKAINSPPSITVTTVMPISIDQLFQGLASSYIAIPGTEGFENKGIWDKICPGNDPAHLLCSFGWNLVVNTIKTGPADEFPLVDLYNVGKSAIMAYATGCILPNAAGGTCKYILDHHIFHSDEIDYIESSTESTSNFFSTTESSENEWPTFQIPIDVPPCPPTENLASLDPTFMVDPECCDFNPGVDSCYISAAPSPSGGAQRCCYKSGQIYIKAPGAGYALIAHPSLNAGFTHQALDVSPWLYCCYLLLSKDLCNQLFHNRQPDSGNNYTSPTGSLGNGDAHFTTFDKLYYTFNGAGEFWLLKNTTEQPLAVQARMILTDGLSSRFSLLGAYALKSPNSSVVQVEISSDSIDVYYDSVPLPDELWQSGITFNDVTISYFDSSVVVTYGLGFSFKFSLYSLTAFADTKYKGNYTHGILGIYDGNPFDDLTSPNGILIPANSTTEIIHYKFGLKWYVSEEETLFDYFGKNYSAYYYPNFKPDFGYSPGDLPPNAAEICGDDPSCLWDLITTGNEALANATRNAHEDFNNTVSSTNVTINMCPTLNKPEDGYFTLDNYLPNSTALFECNPNYELVGDAELVCLSDGYWNGTEPICVFVTTEVPTTKESSIKSTPPESTTGVTKSSQLPTTSSGEKNMLKWDGFAVFVLIAILGYLLSI</sequence>
<keyword evidence="2 8" id="KW-0812">Transmembrane</keyword>
<evidence type="ECO:0000256" key="1">
    <source>
        <dbReference type="ARBA" id="ARBA00004370"/>
    </source>
</evidence>
<feature type="domain" description="Sushi" evidence="10">
    <location>
        <begin position="830"/>
        <end position="887"/>
    </location>
</feature>
<evidence type="ECO:0000256" key="5">
    <source>
        <dbReference type="ARBA" id="ARBA00023157"/>
    </source>
</evidence>
<dbReference type="SMART" id="SM00539">
    <property type="entry name" value="NIDO"/>
    <property type="match status" value="1"/>
</dbReference>
<dbReference type="InterPro" id="IPR000436">
    <property type="entry name" value="Sushi_SCR_CCP_dom"/>
</dbReference>
<dbReference type="Pfam" id="PF03782">
    <property type="entry name" value="AMOP"/>
    <property type="match status" value="1"/>
</dbReference>
<organism evidence="13 14">
    <name type="scientific">Acrobeloides nanus</name>
    <dbReference type="NCBI Taxonomy" id="290746"/>
    <lineage>
        <taxon>Eukaryota</taxon>
        <taxon>Metazoa</taxon>
        <taxon>Ecdysozoa</taxon>
        <taxon>Nematoda</taxon>
        <taxon>Chromadorea</taxon>
        <taxon>Rhabditida</taxon>
        <taxon>Tylenchina</taxon>
        <taxon>Cephalobomorpha</taxon>
        <taxon>Cephaloboidea</taxon>
        <taxon>Cephalobidae</taxon>
        <taxon>Acrobeloides</taxon>
    </lineage>
</organism>
<comment type="caution">
    <text evidence="6">Lacks conserved residue(s) required for the propagation of feature annotation.</text>
</comment>
<dbReference type="PANTHER" id="PTHR13802">
    <property type="entry name" value="MUCIN 4-RELATED"/>
    <property type="match status" value="1"/>
</dbReference>
<feature type="disulfide bond" evidence="6">
    <location>
        <begin position="858"/>
        <end position="885"/>
    </location>
</feature>
<dbReference type="SMART" id="SM00723">
    <property type="entry name" value="AMOP"/>
    <property type="match status" value="1"/>
</dbReference>
<dbReference type="SMART" id="SM00032">
    <property type="entry name" value="CCP"/>
    <property type="match status" value="1"/>
</dbReference>
<dbReference type="GO" id="GO:0007160">
    <property type="term" value="P:cell-matrix adhesion"/>
    <property type="evidence" value="ECO:0007669"/>
    <property type="project" value="InterPro"/>
</dbReference>
<reference evidence="14" key="1">
    <citation type="submission" date="2022-11" db="UniProtKB">
        <authorList>
            <consortium name="WormBaseParasite"/>
        </authorList>
    </citation>
    <scope>IDENTIFICATION</scope>
</reference>
<evidence type="ECO:0000256" key="4">
    <source>
        <dbReference type="ARBA" id="ARBA00023136"/>
    </source>
</evidence>
<dbReference type="AlphaFoldDB" id="A0A914D952"/>
<name>A0A914D952_9BILA</name>
<proteinExistence type="predicted"/>
<dbReference type="PANTHER" id="PTHR13802:SF59">
    <property type="entry name" value="SUSHI DOMAIN-CONTAINING PROTEIN 2"/>
    <property type="match status" value="1"/>
</dbReference>
<evidence type="ECO:0000259" key="10">
    <source>
        <dbReference type="PROSITE" id="PS50923"/>
    </source>
</evidence>
<protein>
    <submittedName>
        <fullName evidence="14">Uncharacterized protein</fullName>
    </submittedName>
</protein>
<dbReference type="PROSITE" id="PS50923">
    <property type="entry name" value="SUSHI"/>
    <property type="match status" value="1"/>
</dbReference>
<dbReference type="Pfam" id="PF00084">
    <property type="entry name" value="Sushi"/>
    <property type="match status" value="1"/>
</dbReference>
<dbReference type="InterPro" id="IPR005533">
    <property type="entry name" value="AMOP_dom"/>
</dbReference>
<keyword evidence="3 8" id="KW-1133">Transmembrane helix</keyword>
<feature type="domain" description="VWFD" evidence="12">
    <location>
        <begin position="566"/>
        <end position="754"/>
    </location>
</feature>
<dbReference type="Gene3D" id="2.10.70.10">
    <property type="entry name" value="Complement Module, domain 1"/>
    <property type="match status" value="1"/>
</dbReference>